<dbReference type="CDD" id="cd00093">
    <property type="entry name" value="HTH_XRE"/>
    <property type="match status" value="1"/>
</dbReference>
<dbReference type="AlphaFoldDB" id="A0A3T0E787"/>
<proteinExistence type="predicted"/>
<gene>
    <name evidence="2" type="ORF">X907_0587</name>
</gene>
<feature type="domain" description="HTH cro/C1-type" evidence="1">
    <location>
        <begin position="1"/>
        <end position="46"/>
    </location>
</feature>
<evidence type="ECO:0000313" key="2">
    <source>
        <dbReference type="EMBL" id="AZU03134.1"/>
    </source>
</evidence>
<dbReference type="GO" id="GO:0003677">
    <property type="term" value="F:DNA binding"/>
    <property type="evidence" value="ECO:0007669"/>
    <property type="project" value="InterPro"/>
</dbReference>
<dbReference type="InterPro" id="IPR010982">
    <property type="entry name" value="Lambda_DNA-bd_dom_sf"/>
</dbReference>
<accession>A0A3T0E787</accession>
<dbReference type="Gene3D" id="1.10.260.40">
    <property type="entry name" value="lambda repressor-like DNA-binding domains"/>
    <property type="match status" value="1"/>
</dbReference>
<keyword evidence="3" id="KW-1185">Reference proteome</keyword>
<organism evidence="2 3">
    <name type="scientific">Glycocaulis alkaliphilus</name>
    <dbReference type="NCBI Taxonomy" id="1434191"/>
    <lineage>
        <taxon>Bacteria</taxon>
        <taxon>Pseudomonadati</taxon>
        <taxon>Pseudomonadota</taxon>
        <taxon>Alphaproteobacteria</taxon>
        <taxon>Maricaulales</taxon>
        <taxon>Maricaulaceae</taxon>
        <taxon>Glycocaulis</taxon>
    </lineage>
</organism>
<dbReference type="Proteomes" id="UP000286954">
    <property type="component" value="Chromosome"/>
</dbReference>
<dbReference type="PROSITE" id="PS50943">
    <property type="entry name" value="HTH_CROC1"/>
    <property type="match status" value="1"/>
</dbReference>
<dbReference type="InterPro" id="IPR001387">
    <property type="entry name" value="Cro/C1-type_HTH"/>
</dbReference>
<reference evidence="2 3" key="1">
    <citation type="submission" date="2016-12" db="EMBL/GenBank/DDBJ databases">
        <title>The genome of dimorphic prosthecate Glycocaulis alkaliphilus 6b-8t, isolated from crude oil dictates its adaptability in petroleum environments.</title>
        <authorList>
            <person name="Wu X.-L."/>
            <person name="Geng S."/>
        </authorList>
    </citation>
    <scope>NUCLEOTIDE SEQUENCE [LARGE SCALE GENOMIC DNA]</scope>
    <source>
        <strain evidence="2 3">6B-8</strain>
    </source>
</reference>
<sequence>MTQQDLAEAVDASVYMISKMESSASGTSFSMIERLARALSLDPAELFTADLPASHFQRSAYGRITRQLVDLDEDELEWLEGVITAALKVRRPG</sequence>
<name>A0A3T0E787_9PROT</name>
<protein>
    <submittedName>
        <fullName evidence="2">XRE family transcriptional regulator</fullName>
    </submittedName>
</protein>
<dbReference type="SUPFAM" id="SSF47413">
    <property type="entry name" value="lambda repressor-like DNA-binding domains"/>
    <property type="match status" value="1"/>
</dbReference>
<dbReference type="Pfam" id="PF13443">
    <property type="entry name" value="HTH_26"/>
    <property type="match status" value="1"/>
</dbReference>
<evidence type="ECO:0000313" key="3">
    <source>
        <dbReference type="Proteomes" id="UP000286954"/>
    </source>
</evidence>
<dbReference type="EMBL" id="CP018911">
    <property type="protein sequence ID" value="AZU03134.1"/>
    <property type="molecule type" value="Genomic_DNA"/>
</dbReference>
<dbReference type="KEGG" id="gak:X907_0587"/>
<evidence type="ECO:0000259" key="1">
    <source>
        <dbReference type="PROSITE" id="PS50943"/>
    </source>
</evidence>